<feature type="signal peptide" evidence="1">
    <location>
        <begin position="1"/>
        <end position="15"/>
    </location>
</feature>
<dbReference type="AlphaFoldDB" id="A0A1I7XMA9"/>
<protein>
    <submittedName>
        <fullName evidence="3">LRRNT domain-containing protein</fullName>
    </submittedName>
</protein>
<name>A0A1I7XMA9_HETBA</name>
<reference evidence="3" key="1">
    <citation type="submission" date="2016-11" db="UniProtKB">
        <authorList>
            <consortium name="WormBaseParasite"/>
        </authorList>
    </citation>
    <scope>IDENTIFICATION</scope>
</reference>
<dbReference type="Proteomes" id="UP000095283">
    <property type="component" value="Unplaced"/>
</dbReference>
<organism evidence="2 3">
    <name type="scientific">Heterorhabditis bacteriophora</name>
    <name type="common">Entomopathogenic nematode worm</name>
    <dbReference type="NCBI Taxonomy" id="37862"/>
    <lineage>
        <taxon>Eukaryota</taxon>
        <taxon>Metazoa</taxon>
        <taxon>Ecdysozoa</taxon>
        <taxon>Nematoda</taxon>
        <taxon>Chromadorea</taxon>
        <taxon>Rhabditida</taxon>
        <taxon>Rhabditina</taxon>
        <taxon>Rhabditomorpha</taxon>
        <taxon>Strongyloidea</taxon>
        <taxon>Heterorhabditidae</taxon>
        <taxon>Heterorhabditis</taxon>
    </lineage>
</organism>
<keyword evidence="2" id="KW-1185">Reference proteome</keyword>
<evidence type="ECO:0000313" key="3">
    <source>
        <dbReference type="WBParaSite" id="Hba_18871"/>
    </source>
</evidence>
<evidence type="ECO:0000256" key="1">
    <source>
        <dbReference type="SAM" id="SignalP"/>
    </source>
</evidence>
<evidence type="ECO:0000313" key="2">
    <source>
        <dbReference type="Proteomes" id="UP000095283"/>
    </source>
</evidence>
<feature type="chain" id="PRO_5013017810" evidence="1">
    <location>
        <begin position="16"/>
        <end position="79"/>
    </location>
</feature>
<keyword evidence="1" id="KW-0732">Signal</keyword>
<dbReference type="WBParaSite" id="Hba_18871">
    <property type="protein sequence ID" value="Hba_18871"/>
    <property type="gene ID" value="Hba_18871"/>
</dbReference>
<sequence>MWWLIIFIIIPLSGADSLCPPRCECVDDTSISCISLNSTELLSVMTTLGLPQWNQIRELSVRNTPSISLDLLPTMDSLE</sequence>
<accession>A0A1I7XMA9</accession>
<proteinExistence type="predicted"/>